<dbReference type="SMART" id="SM00530">
    <property type="entry name" value="HTH_XRE"/>
    <property type="match status" value="1"/>
</dbReference>
<dbReference type="Gene3D" id="1.25.40.10">
    <property type="entry name" value="Tetratricopeptide repeat domain"/>
    <property type="match status" value="1"/>
</dbReference>
<dbReference type="PANTHER" id="PTHR37038">
    <property type="entry name" value="TRANSCRIPTIONAL REGULATOR-RELATED"/>
    <property type="match status" value="1"/>
</dbReference>
<dbReference type="Proteomes" id="UP000180194">
    <property type="component" value="Unassembled WGS sequence"/>
</dbReference>
<accession>A0ABX3CP01</accession>
<dbReference type="InterPro" id="IPR001387">
    <property type="entry name" value="Cro/C1-type_HTH"/>
</dbReference>
<dbReference type="Pfam" id="PF18768">
    <property type="entry name" value="RNPP_C"/>
    <property type="match status" value="1"/>
</dbReference>
<dbReference type="InterPro" id="IPR041315">
    <property type="entry name" value="PlcR_TPR"/>
</dbReference>
<dbReference type="InterPro" id="IPR010982">
    <property type="entry name" value="Lambda_DNA-bd_dom_sf"/>
</dbReference>
<evidence type="ECO:0000313" key="2">
    <source>
        <dbReference type="EMBL" id="OHX45299.1"/>
    </source>
</evidence>
<dbReference type="InterPro" id="IPR053163">
    <property type="entry name" value="HTH-type_regulator_Rgg"/>
</dbReference>
<organism evidence="2 3">
    <name type="scientific">Cytobacillus oceanisediminis</name>
    <dbReference type="NCBI Taxonomy" id="665099"/>
    <lineage>
        <taxon>Bacteria</taxon>
        <taxon>Bacillati</taxon>
        <taxon>Bacillota</taxon>
        <taxon>Bacilli</taxon>
        <taxon>Bacillales</taxon>
        <taxon>Bacillaceae</taxon>
        <taxon>Cytobacillus</taxon>
    </lineage>
</organism>
<gene>
    <name evidence="2" type="ORF">BBV17_23650</name>
</gene>
<dbReference type="SUPFAM" id="SSF47413">
    <property type="entry name" value="lambda repressor-like DNA-binding domains"/>
    <property type="match status" value="1"/>
</dbReference>
<reference evidence="2 3" key="1">
    <citation type="submission" date="2016-07" db="EMBL/GenBank/DDBJ databases">
        <title>Bacillus oceanisediminis whole genome.</title>
        <authorList>
            <person name="Pal Y."/>
            <person name="Verma A."/>
            <person name="Mual P."/>
            <person name="Srinivasan K."/>
        </authorList>
    </citation>
    <scope>NUCLEOTIDE SEQUENCE [LARGE SCALE GENOMIC DNA]</scope>
    <source>
        <strain evidence="2 3">Bhandara28</strain>
    </source>
</reference>
<dbReference type="EMBL" id="MBRJ01000036">
    <property type="protein sequence ID" value="OHX45299.1"/>
    <property type="molecule type" value="Genomic_DNA"/>
</dbReference>
<evidence type="ECO:0000313" key="3">
    <source>
        <dbReference type="Proteomes" id="UP000180194"/>
    </source>
</evidence>
<dbReference type="PANTHER" id="PTHR37038:SF14">
    <property type="entry name" value="TRANSCRIPTIONAL ACTIVATOR"/>
    <property type="match status" value="1"/>
</dbReference>
<dbReference type="CDD" id="cd00093">
    <property type="entry name" value="HTH_XRE"/>
    <property type="match status" value="1"/>
</dbReference>
<dbReference type="SUPFAM" id="SSF48452">
    <property type="entry name" value="TPR-like"/>
    <property type="match status" value="1"/>
</dbReference>
<proteinExistence type="predicted"/>
<dbReference type="PROSITE" id="PS50943">
    <property type="entry name" value="HTH_CROC1"/>
    <property type="match status" value="1"/>
</dbReference>
<name>A0ABX3CP01_9BACI</name>
<feature type="domain" description="HTH cro/C1-type" evidence="1">
    <location>
        <begin position="10"/>
        <end position="63"/>
    </location>
</feature>
<comment type="caution">
    <text evidence="2">The sequence shown here is derived from an EMBL/GenBank/DDBJ whole genome shotgun (WGS) entry which is preliminary data.</text>
</comment>
<dbReference type="InterPro" id="IPR011990">
    <property type="entry name" value="TPR-like_helical_dom_sf"/>
</dbReference>
<dbReference type="Pfam" id="PF01381">
    <property type="entry name" value="HTH_3"/>
    <property type="match status" value="1"/>
</dbReference>
<sequence>MDFSVIGDKIKELRRIQRITQKELAEDICTQAQISKLENGEVIPCASTLFLISQKLGIDVNYFFNIGLTPRLDYVEEVARQLKIARRNFRYREMEEIVEMEERNPLFYQNPKYLQLLIWHKGISLYHVHSDFERSLETLDKALSLTNKKVWTEQEMEILLSKGIVCFENNQLDEAIRIYEMVYKEMEKLPDFRDYIVKVKLLYNMARTFTRKGLYEKSTELCMEGIEWSIEKDNLFLVGELHYHIGYNFELQEDFYSAQDYMKKALLIFDLQKDHKYSDYINGKLIKWKEENLIKNT</sequence>
<dbReference type="RefSeq" id="WP_071158391.1">
    <property type="nucleotide sequence ID" value="NZ_JASOSK010000010.1"/>
</dbReference>
<keyword evidence="3" id="KW-1185">Reference proteome</keyword>
<protein>
    <submittedName>
        <fullName evidence="2">XRE family transcriptional regulator</fullName>
    </submittedName>
</protein>
<evidence type="ECO:0000259" key="1">
    <source>
        <dbReference type="PROSITE" id="PS50943"/>
    </source>
</evidence>